<keyword evidence="3" id="KW-1185">Reference proteome</keyword>
<reference evidence="2" key="1">
    <citation type="journal article" date="2023" name="G3 (Bethesda)">
        <title>Whole genome assemblies of Zophobas morio and Tenebrio molitor.</title>
        <authorList>
            <person name="Kaur S."/>
            <person name="Stinson S.A."/>
            <person name="diCenzo G.C."/>
        </authorList>
    </citation>
    <scope>NUCLEOTIDE SEQUENCE</scope>
    <source>
        <strain evidence="2">QUZm001</strain>
    </source>
</reference>
<feature type="transmembrane region" description="Helical" evidence="1">
    <location>
        <begin position="66"/>
        <end position="84"/>
    </location>
</feature>
<comment type="caution">
    <text evidence="2">The sequence shown here is derived from an EMBL/GenBank/DDBJ whole genome shotgun (WGS) entry which is preliminary data.</text>
</comment>
<evidence type="ECO:0000256" key="1">
    <source>
        <dbReference type="SAM" id="Phobius"/>
    </source>
</evidence>
<evidence type="ECO:0000313" key="3">
    <source>
        <dbReference type="Proteomes" id="UP001168821"/>
    </source>
</evidence>
<dbReference type="Proteomes" id="UP001168821">
    <property type="component" value="Unassembled WGS sequence"/>
</dbReference>
<sequence>MNAWFPTVASIYIPACLSMDPERRIGVFWTPQSRLLLGSSRLPLAFALPMSQTTYEKQRVDARKRIGVVSGCVWAYFVTIFGISCSNA</sequence>
<evidence type="ECO:0000313" key="2">
    <source>
        <dbReference type="EMBL" id="KAJ3661343.1"/>
    </source>
</evidence>
<dbReference type="AlphaFoldDB" id="A0AA38MMI2"/>
<keyword evidence="1" id="KW-0472">Membrane</keyword>
<proteinExistence type="predicted"/>
<gene>
    <name evidence="2" type="ORF">Zmor_005742</name>
</gene>
<dbReference type="EMBL" id="JALNTZ010000002">
    <property type="protein sequence ID" value="KAJ3661343.1"/>
    <property type="molecule type" value="Genomic_DNA"/>
</dbReference>
<keyword evidence="1" id="KW-1133">Transmembrane helix</keyword>
<accession>A0AA38MMI2</accession>
<protein>
    <submittedName>
        <fullName evidence="2">Uncharacterized protein</fullName>
    </submittedName>
</protein>
<organism evidence="2 3">
    <name type="scientific">Zophobas morio</name>
    <dbReference type="NCBI Taxonomy" id="2755281"/>
    <lineage>
        <taxon>Eukaryota</taxon>
        <taxon>Metazoa</taxon>
        <taxon>Ecdysozoa</taxon>
        <taxon>Arthropoda</taxon>
        <taxon>Hexapoda</taxon>
        <taxon>Insecta</taxon>
        <taxon>Pterygota</taxon>
        <taxon>Neoptera</taxon>
        <taxon>Endopterygota</taxon>
        <taxon>Coleoptera</taxon>
        <taxon>Polyphaga</taxon>
        <taxon>Cucujiformia</taxon>
        <taxon>Tenebrionidae</taxon>
        <taxon>Zophobas</taxon>
    </lineage>
</organism>
<keyword evidence="1" id="KW-0812">Transmembrane</keyword>
<name>A0AA38MMI2_9CUCU</name>